<dbReference type="InterPro" id="IPR048350">
    <property type="entry name" value="S-Me-THD-like_C"/>
</dbReference>
<feature type="domain" description="S-Me-THD N-terminal" evidence="3">
    <location>
        <begin position="606"/>
        <end position="766"/>
    </location>
</feature>
<evidence type="ECO:0000259" key="3">
    <source>
        <dbReference type="Pfam" id="PF06032"/>
    </source>
</evidence>
<proteinExistence type="predicted"/>
<dbReference type="FunFam" id="3.40.1610.10:FF:000001">
    <property type="entry name" value="Hydantoinase, putative"/>
    <property type="match status" value="1"/>
</dbReference>
<dbReference type="Pfam" id="PF06032">
    <property type="entry name" value="S-Me-THD_N"/>
    <property type="match status" value="1"/>
</dbReference>
<dbReference type="PANTHER" id="PTHR11365">
    <property type="entry name" value="5-OXOPROLINASE RELATED"/>
    <property type="match status" value="1"/>
</dbReference>
<evidence type="ECO:0000313" key="5">
    <source>
        <dbReference type="EMBL" id="KAG4414969.1"/>
    </source>
</evidence>
<dbReference type="Pfam" id="PF01968">
    <property type="entry name" value="Hydantoinase_A"/>
    <property type="match status" value="1"/>
</dbReference>
<dbReference type="EMBL" id="JAFJYH010000241">
    <property type="protein sequence ID" value="KAG4414969.1"/>
    <property type="molecule type" value="Genomic_DNA"/>
</dbReference>
<gene>
    <name evidence="5" type="ORF">IFR04_011897</name>
</gene>
<dbReference type="Proteomes" id="UP000664132">
    <property type="component" value="Unassembled WGS sequence"/>
</dbReference>
<dbReference type="OrthoDB" id="5404895at2759"/>
<evidence type="ECO:0000313" key="6">
    <source>
        <dbReference type="Proteomes" id="UP000664132"/>
    </source>
</evidence>
<dbReference type="InterPro" id="IPR045079">
    <property type="entry name" value="Oxoprolinase-like"/>
</dbReference>
<evidence type="ECO:0000259" key="4">
    <source>
        <dbReference type="Pfam" id="PF20906"/>
    </source>
</evidence>
<dbReference type="Pfam" id="PF20906">
    <property type="entry name" value="S-Me-THD_C"/>
    <property type="match status" value="1"/>
</dbReference>
<evidence type="ECO:0008006" key="7">
    <source>
        <dbReference type="Google" id="ProtNLM"/>
    </source>
</evidence>
<dbReference type="InterPro" id="IPR010318">
    <property type="entry name" value="S-Me-THD_N"/>
</dbReference>
<dbReference type="InterPro" id="IPR043129">
    <property type="entry name" value="ATPase_NBD"/>
</dbReference>
<sequence>MGSIQTERSLRIGVDVGGTNTDAVIMDVGNPGSPDRGIIAFHKCSTTSPNVTNGIESAVRSVLEQAGDCRSDVHCLVIGTTHFLNAIIENDTRRLSKVAVVRLSKSFTKEIPPFSDFPPRLRSILHGYHGYVDGGLSIDGAQEAPIVESQVVAECQKIKALGLTSVVVCGVFSPLDKNYRQEAKVRDIMMRELPGVDIVCSSEVSNIGFLERENAAILNATILNFARRTIRGFQTAMKRLGLTCALFISQNDGTVIDATAAARFPIKTFSSGPTNSMRGAAYLSLDHFGHKSTKRTSAIVVDVGGTTTDVGILLPSGFPRQASAYSSVGGVTINFAMPHVESIGLGGGSLVRQSDSKITIGPDSVGHNLVREARVYGGQTLTATDIAVASGKLVGDPNLVKDVTGAIVTQSHIRIKEMLEDVIDKVKSSPDPLPVLLVGGGSVICPMELKGVSEVILPKFFSVANAVGAAIARVGGTIDTIRNVADTPLLEILKQVDEAAIDQAILAGARPDTVEVVERDAIPIPYVTGQIRVITRAVGDLSTTALVPNEIAEEDPEADPELSLESAKSTKYLEVTDSKEVDVATYRPKVVRNFQNGVPEWYLSETDIEWLRDGCYILGCAGGGSPKAEYIKLRDQIRAGKTIRVIDRSGLAEDARVYWGGNMGSPAVSVERLSGTEVLQAVGEMMEYLGHESFDAVMGLEIGGANGLEPLLIGSSHSYDRPVVDADWMGRAYPTYWQTTLAVYESGQLVPCAIASGDGKTIIMTKSPNDEIVDRALRASCSEMGSRVGMAVKPTTKQRIVDYGVSNTLSLAWRIGRAVAISRQNCTTHTVVEQIIDEVGGPSSAKVLFRGKIVGVERRLFKGHSYGEVVIQQAKESDQEAENTTPAVATGGIVKIPFKNENIYVQHVAEDGSTRYLATVPDLICILDTRSGLSLGVPEFRYGLIVTVLGLACSPRWTDTARGLEYGGPQAFGYDMPYEPLGTYVEPKSVVLEYVDEL</sequence>
<reference evidence="5" key="1">
    <citation type="submission" date="2021-02" db="EMBL/GenBank/DDBJ databases">
        <title>Genome sequence Cadophora malorum strain M34.</title>
        <authorList>
            <person name="Stefanovic E."/>
            <person name="Vu D."/>
            <person name="Scully C."/>
            <person name="Dijksterhuis J."/>
            <person name="Roader J."/>
            <person name="Houbraken J."/>
        </authorList>
    </citation>
    <scope>NUCLEOTIDE SEQUENCE</scope>
    <source>
        <strain evidence="5">M34</strain>
    </source>
</reference>
<dbReference type="Gene3D" id="2.40.390.10">
    <property type="entry name" value="CV3147-like"/>
    <property type="match status" value="1"/>
</dbReference>
<feature type="domain" description="S-Me-THD-like C-terminal" evidence="4">
    <location>
        <begin position="769"/>
        <end position="981"/>
    </location>
</feature>
<dbReference type="AlphaFoldDB" id="A0A8H7T7T4"/>
<feature type="domain" description="Hydantoinase/oxoprolinase N-terminal" evidence="2">
    <location>
        <begin position="11"/>
        <end position="192"/>
    </location>
</feature>
<accession>A0A8H7T7T4</accession>
<dbReference type="InterPro" id="IPR024071">
    <property type="entry name" value="S-Me-THD_C_sf"/>
</dbReference>
<protein>
    <recommendedName>
        <fullName evidence="7">Hydantoinase</fullName>
    </recommendedName>
</protein>
<evidence type="ECO:0000259" key="1">
    <source>
        <dbReference type="Pfam" id="PF01968"/>
    </source>
</evidence>
<dbReference type="Gene3D" id="3.40.1610.10">
    <property type="entry name" value="CV3147-like domain"/>
    <property type="match status" value="1"/>
</dbReference>
<dbReference type="SUPFAM" id="SSF53067">
    <property type="entry name" value="Actin-like ATPase domain"/>
    <property type="match status" value="2"/>
</dbReference>
<keyword evidence="6" id="KW-1185">Reference proteome</keyword>
<organism evidence="5 6">
    <name type="scientific">Cadophora malorum</name>
    <dbReference type="NCBI Taxonomy" id="108018"/>
    <lineage>
        <taxon>Eukaryota</taxon>
        <taxon>Fungi</taxon>
        <taxon>Dikarya</taxon>
        <taxon>Ascomycota</taxon>
        <taxon>Pezizomycotina</taxon>
        <taxon>Leotiomycetes</taxon>
        <taxon>Helotiales</taxon>
        <taxon>Ploettnerulaceae</taxon>
        <taxon>Cadophora</taxon>
    </lineage>
</organism>
<comment type="caution">
    <text evidence="5">The sequence shown here is derived from an EMBL/GenBank/DDBJ whole genome shotgun (WGS) entry which is preliminary data.</text>
</comment>
<feature type="domain" description="Hydantoinase A/oxoprolinase" evidence="1">
    <location>
        <begin position="212"/>
        <end position="393"/>
    </location>
</feature>
<dbReference type="InterPro" id="IPR002821">
    <property type="entry name" value="Hydantoinase_A"/>
</dbReference>
<dbReference type="SUPFAM" id="SSF160991">
    <property type="entry name" value="CV3147-like"/>
    <property type="match status" value="1"/>
</dbReference>
<dbReference type="PANTHER" id="PTHR11365:SF10">
    <property type="entry name" value="HYDANTOINASE_OXOPROLINASE"/>
    <property type="match status" value="1"/>
</dbReference>
<name>A0A8H7T7T4_9HELO</name>
<evidence type="ECO:0000259" key="2">
    <source>
        <dbReference type="Pfam" id="PF05378"/>
    </source>
</evidence>
<dbReference type="Pfam" id="PF05378">
    <property type="entry name" value="Hydant_A_N"/>
    <property type="match status" value="1"/>
</dbReference>
<dbReference type="GO" id="GO:0016787">
    <property type="term" value="F:hydrolase activity"/>
    <property type="evidence" value="ECO:0007669"/>
    <property type="project" value="InterPro"/>
</dbReference>
<dbReference type="InterPro" id="IPR008040">
    <property type="entry name" value="Hydant_A_N"/>
</dbReference>
<dbReference type="InterPro" id="IPR027479">
    <property type="entry name" value="S-Me-THD_N_sf"/>
</dbReference>